<feature type="compositionally biased region" description="Polar residues" evidence="5">
    <location>
        <begin position="137"/>
        <end position="156"/>
    </location>
</feature>
<feature type="region of interest" description="Disordered" evidence="5">
    <location>
        <begin position="255"/>
        <end position="275"/>
    </location>
</feature>
<evidence type="ECO:0000256" key="4">
    <source>
        <dbReference type="PROSITE-ProRule" id="PRU00834"/>
    </source>
</evidence>
<dbReference type="EMBL" id="MBFR01000182">
    <property type="protein sequence ID" value="PVU91868.1"/>
    <property type="molecule type" value="Genomic_DNA"/>
</dbReference>
<dbReference type="GO" id="GO:0006457">
    <property type="term" value="P:protein folding"/>
    <property type="evidence" value="ECO:0007669"/>
    <property type="project" value="TreeGrafter"/>
</dbReference>
<keyword evidence="3" id="KW-0862">Zinc</keyword>
<keyword evidence="2 4" id="KW-0863">Zinc-finger</keyword>
<dbReference type="InterPro" id="IPR024158">
    <property type="entry name" value="Mt_import_TIM15"/>
</dbReference>
<dbReference type="GO" id="GO:0005739">
    <property type="term" value="C:mitochondrion"/>
    <property type="evidence" value="ECO:0007669"/>
    <property type="project" value="TreeGrafter"/>
</dbReference>
<evidence type="ECO:0000256" key="5">
    <source>
        <dbReference type="SAM" id="MobiDB-lite"/>
    </source>
</evidence>
<dbReference type="InterPro" id="IPR007853">
    <property type="entry name" value="Znf_DNL-typ"/>
</dbReference>
<evidence type="ECO:0000259" key="6">
    <source>
        <dbReference type="PROSITE" id="PS51501"/>
    </source>
</evidence>
<dbReference type="GO" id="GO:0050821">
    <property type="term" value="P:protein stabilization"/>
    <property type="evidence" value="ECO:0007669"/>
    <property type="project" value="TreeGrafter"/>
</dbReference>
<evidence type="ECO:0000256" key="2">
    <source>
        <dbReference type="ARBA" id="ARBA00022771"/>
    </source>
</evidence>
<protein>
    <recommendedName>
        <fullName evidence="6">DNL-type domain-containing protein</fullName>
    </recommendedName>
</protein>
<feature type="domain" description="DNL-type" evidence="6">
    <location>
        <begin position="157"/>
        <end position="252"/>
    </location>
</feature>
<dbReference type="OrthoDB" id="512667at2759"/>
<dbReference type="GO" id="GO:0008270">
    <property type="term" value="F:zinc ion binding"/>
    <property type="evidence" value="ECO:0007669"/>
    <property type="project" value="UniProtKB-KW"/>
</dbReference>
<feature type="compositionally biased region" description="Basic and acidic residues" evidence="5">
    <location>
        <begin position="127"/>
        <end position="136"/>
    </location>
</feature>
<dbReference type="PANTHER" id="PTHR20922:SF13">
    <property type="entry name" value="DNL-TYPE ZINC FINGER PROTEIN"/>
    <property type="match status" value="1"/>
</dbReference>
<dbReference type="PROSITE" id="PS51501">
    <property type="entry name" value="ZF_DNL"/>
    <property type="match status" value="1"/>
</dbReference>
<evidence type="ECO:0000256" key="1">
    <source>
        <dbReference type="ARBA" id="ARBA00022723"/>
    </source>
</evidence>
<name>A0A2T9YHP1_9FUNG</name>
<dbReference type="PANTHER" id="PTHR20922">
    <property type="entry name" value="DNL-TYPE ZINC FINGER PROTEIN"/>
    <property type="match status" value="1"/>
</dbReference>
<evidence type="ECO:0000313" key="7">
    <source>
        <dbReference type="EMBL" id="PVU91868.1"/>
    </source>
</evidence>
<evidence type="ECO:0000313" key="8">
    <source>
        <dbReference type="Proteomes" id="UP000245383"/>
    </source>
</evidence>
<dbReference type="Proteomes" id="UP000245383">
    <property type="component" value="Unassembled WGS sequence"/>
</dbReference>
<comment type="caution">
    <text evidence="7">The sequence shown here is derived from an EMBL/GenBank/DDBJ whole genome shotgun (WGS) entry which is preliminary data.</text>
</comment>
<dbReference type="STRING" id="133385.A0A2T9YHP1"/>
<accession>A0A2T9YHP1</accession>
<organism evidence="7 8">
    <name type="scientific">Smittium simulii</name>
    <dbReference type="NCBI Taxonomy" id="133385"/>
    <lineage>
        <taxon>Eukaryota</taxon>
        <taxon>Fungi</taxon>
        <taxon>Fungi incertae sedis</taxon>
        <taxon>Zoopagomycota</taxon>
        <taxon>Kickxellomycotina</taxon>
        <taxon>Harpellomycetes</taxon>
        <taxon>Harpellales</taxon>
        <taxon>Legeriomycetaceae</taxon>
        <taxon>Smittium</taxon>
    </lineage>
</organism>
<keyword evidence="1" id="KW-0479">Metal-binding</keyword>
<dbReference type="AlphaFoldDB" id="A0A2T9YHP1"/>
<keyword evidence="8" id="KW-1185">Reference proteome</keyword>
<evidence type="ECO:0000256" key="3">
    <source>
        <dbReference type="ARBA" id="ARBA00022833"/>
    </source>
</evidence>
<reference evidence="7 8" key="1">
    <citation type="journal article" date="2018" name="MBio">
        <title>Comparative Genomics Reveals the Core Gene Toolbox for the Fungus-Insect Symbiosis.</title>
        <authorList>
            <person name="Wang Y."/>
            <person name="Stata M."/>
            <person name="Wang W."/>
            <person name="Stajich J.E."/>
            <person name="White M.M."/>
            <person name="Moncalvo J.M."/>
        </authorList>
    </citation>
    <scope>NUCLEOTIDE SEQUENCE [LARGE SCALE GENOMIC DNA]</scope>
    <source>
        <strain evidence="7 8">SWE-8-4</strain>
    </source>
</reference>
<dbReference type="GO" id="GO:0030150">
    <property type="term" value="P:protein import into mitochondrial matrix"/>
    <property type="evidence" value="ECO:0007669"/>
    <property type="project" value="TreeGrafter"/>
</dbReference>
<gene>
    <name evidence="7" type="ORF">BB561_004160</name>
</gene>
<feature type="compositionally biased region" description="Polar residues" evidence="5">
    <location>
        <begin position="264"/>
        <end position="275"/>
    </location>
</feature>
<feature type="region of interest" description="Disordered" evidence="5">
    <location>
        <begin position="127"/>
        <end position="156"/>
    </location>
</feature>
<proteinExistence type="predicted"/>
<sequence>MLLQRSVKTFNKSYFFKYATNFSYQTYRAIHQNQTLANKRVTGFKFSDSITRHNHSFKNSPVALIRHIHTTNSLLSESIGNEKNLATTNTLEQKKTNFNNIKVNQQQTSKCDLNSTENVEKNLSLETQKHHAECNHSSENSANNDTPSEDNASVQNNNSGRYLVGFTCKVCQHRQYKTVSKKAYTSGVVLIKCDKCQNRHLFADHLGWFRDNRLTIEDIMRENGEKVKTQIDQGLLDYFGTDNKQEILKIVNSQKYPNHKISDQSEPQNPNSTKK</sequence>
<dbReference type="Pfam" id="PF05180">
    <property type="entry name" value="zf-DNL"/>
    <property type="match status" value="1"/>
</dbReference>
<dbReference type="GO" id="GO:0051087">
    <property type="term" value="F:protein-folding chaperone binding"/>
    <property type="evidence" value="ECO:0007669"/>
    <property type="project" value="TreeGrafter"/>
</dbReference>